<reference evidence="2" key="1">
    <citation type="submission" date="2022-08" db="EMBL/GenBank/DDBJ databases">
        <authorList>
            <person name="Gutierrez-Valencia J."/>
        </authorList>
    </citation>
    <scope>NUCLEOTIDE SEQUENCE</scope>
</reference>
<dbReference type="Proteomes" id="UP001154282">
    <property type="component" value="Unassembled WGS sequence"/>
</dbReference>
<dbReference type="EMBL" id="CAMGYJ010000002">
    <property type="protein sequence ID" value="CAI0378808.1"/>
    <property type="molecule type" value="Genomic_DNA"/>
</dbReference>
<evidence type="ECO:0000313" key="3">
    <source>
        <dbReference type="Proteomes" id="UP001154282"/>
    </source>
</evidence>
<keyword evidence="1" id="KW-1133">Transmembrane helix</keyword>
<organism evidence="2 3">
    <name type="scientific">Linum tenue</name>
    <dbReference type="NCBI Taxonomy" id="586396"/>
    <lineage>
        <taxon>Eukaryota</taxon>
        <taxon>Viridiplantae</taxon>
        <taxon>Streptophyta</taxon>
        <taxon>Embryophyta</taxon>
        <taxon>Tracheophyta</taxon>
        <taxon>Spermatophyta</taxon>
        <taxon>Magnoliopsida</taxon>
        <taxon>eudicotyledons</taxon>
        <taxon>Gunneridae</taxon>
        <taxon>Pentapetalae</taxon>
        <taxon>rosids</taxon>
        <taxon>fabids</taxon>
        <taxon>Malpighiales</taxon>
        <taxon>Linaceae</taxon>
        <taxon>Linum</taxon>
    </lineage>
</organism>
<proteinExistence type="predicted"/>
<keyword evidence="1" id="KW-0472">Membrane</keyword>
<gene>
    <name evidence="2" type="ORF">LITE_LOCUS2027</name>
</gene>
<comment type="caution">
    <text evidence="2">The sequence shown here is derived from an EMBL/GenBank/DDBJ whole genome shotgun (WGS) entry which is preliminary data.</text>
</comment>
<accession>A0AAV0H1D9</accession>
<dbReference type="PANTHER" id="PTHR35708:SF4">
    <property type="entry name" value="TRANSMEMBRANE PROTEIN"/>
    <property type="match status" value="1"/>
</dbReference>
<keyword evidence="3" id="KW-1185">Reference proteome</keyword>
<evidence type="ECO:0000256" key="1">
    <source>
        <dbReference type="SAM" id="Phobius"/>
    </source>
</evidence>
<dbReference type="PANTHER" id="PTHR35708">
    <property type="entry name" value="GB|AAD25831.1"/>
    <property type="match status" value="1"/>
</dbReference>
<keyword evidence="1" id="KW-0812">Transmembrane</keyword>
<protein>
    <submittedName>
        <fullName evidence="2">Uncharacterized protein</fullName>
    </submittedName>
</protein>
<name>A0AAV0H1D9_9ROSI</name>
<feature type="transmembrane region" description="Helical" evidence="1">
    <location>
        <begin position="47"/>
        <end position="65"/>
    </location>
</feature>
<feature type="transmembrane region" description="Helical" evidence="1">
    <location>
        <begin position="24"/>
        <end position="41"/>
    </location>
</feature>
<evidence type="ECO:0000313" key="2">
    <source>
        <dbReference type="EMBL" id="CAI0378808.1"/>
    </source>
</evidence>
<dbReference type="AlphaFoldDB" id="A0AAV0H1D9"/>
<sequence length="224" mass="25253">MDKPLRAWTAQTCHSFINFLEPSSLFYIALLSSLAATMILWYGFSPILVSIPVLLLSTIFISSIFSKRKVVTAAAELCVAEKTDNEACELHEYQVDSTEFPSDDESSSDDSLRSEIFELKWMKPFNNNVGQSLAFCESSASDYDELEDDDDLIEISLPPNESSVYVDEVSSIGMLSWEEEEEEEEEEGMMEVVEEIDEVNEEDNLIEIDLSIGSIKFPSFDMEG</sequence>